<name>W6Q454_PENRF</name>
<dbReference type="Gene3D" id="2.170.270.10">
    <property type="entry name" value="SET domain"/>
    <property type="match status" value="1"/>
</dbReference>
<dbReference type="Proteomes" id="UP000030686">
    <property type="component" value="Unassembled WGS sequence"/>
</dbReference>
<dbReference type="OrthoDB" id="265717at2759"/>
<evidence type="ECO:0000313" key="3">
    <source>
        <dbReference type="Proteomes" id="UP000030686"/>
    </source>
</evidence>
<dbReference type="Pfam" id="PF00856">
    <property type="entry name" value="SET"/>
    <property type="match status" value="1"/>
</dbReference>
<reference evidence="2" key="1">
    <citation type="journal article" date="2014" name="Nat. Commun.">
        <title>Multiple recent horizontal transfers of a large genomic region in cheese making fungi.</title>
        <authorList>
            <person name="Cheeseman K."/>
            <person name="Ropars J."/>
            <person name="Renault P."/>
            <person name="Dupont J."/>
            <person name="Gouzy J."/>
            <person name="Branca A."/>
            <person name="Abraham A.L."/>
            <person name="Ceppi M."/>
            <person name="Conseiller E."/>
            <person name="Debuchy R."/>
            <person name="Malagnac F."/>
            <person name="Goarin A."/>
            <person name="Silar P."/>
            <person name="Lacoste S."/>
            <person name="Sallet E."/>
            <person name="Bensimon A."/>
            <person name="Giraud T."/>
            <person name="Brygoo Y."/>
        </authorList>
    </citation>
    <scope>NUCLEOTIDE SEQUENCE [LARGE SCALE GENOMIC DNA]</scope>
    <source>
        <strain evidence="2">FM164</strain>
    </source>
</reference>
<dbReference type="EMBL" id="HG792016">
    <property type="protein sequence ID" value="CDM31388.1"/>
    <property type="molecule type" value="Genomic_DNA"/>
</dbReference>
<organism evidence="2 3">
    <name type="scientific">Penicillium roqueforti (strain FM164)</name>
    <dbReference type="NCBI Taxonomy" id="1365484"/>
    <lineage>
        <taxon>Eukaryota</taxon>
        <taxon>Fungi</taxon>
        <taxon>Dikarya</taxon>
        <taxon>Ascomycota</taxon>
        <taxon>Pezizomycotina</taxon>
        <taxon>Eurotiomycetes</taxon>
        <taxon>Eurotiomycetidae</taxon>
        <taxon>Eurotiales</taxon>
        <taxon>Aspergillaceae</taxon>
        <taxon>Penicillium</taxon>
    </lineage>
</organism>
<feature type="domain" description="SET" evidence="1">
    <location>
        <begin position="12"/>
        <end position="150"/>
    </location>
</feature>
<evidence type="ECO:0000313" key="2">
    <source>
        <dbReference type="EMBL" id="CDM31388.1"/>
    </source>
</evidence>
<proteinExistence type="predicted"/>
<dbReference type="CDD" id="cd20071">
    <property type="entry name" value="SET_SMYD"/>
    <property type="match status" value="1"/>
</dbReference>
<dbReference type="PROSITE" id="PS50280">
    <property type="entry name" value="SET"/>
    <property type="match status" value="1"/>
</dbReference>
<gene>
    <name evidence="2" type="ORF">PROQFM164_S02g001538</name>
</gene>
<dbReference type="SUPFAM" id="SSF82199">
    <property type="entry name" value="SET domain"/>
    <property type="match status" value="1"/>
</dbReference>
<evidence type="ECO:0000259" key="1">
    <source>
        <dbReference type="PROSITE" id="PS50280"/>
    </source>
</evidence>
<dbReference type="PANTHER" id="PTHR47332:SF4">
    <property type="entry name" value="SET DOMAIN-CONTAINING PROTEIN 5"/>
    <property type="match status" value="1"/>
</dbReference>
<dbReference type="InterPro" id="IPR053185">
    <property type="entry name" value="SET_domain_protein"/>
</dbReference>
<dbReference type="SMART" id="SM00317">
    <property type="entry name" value="SET"/>
    <property type="match status" value="1"/>
</dbReference>
<dbReference type="STRING" id="1365484.W6Q454"/>
<dbReference type="InterPro" id="IPR001214">
    <property type="entry name" value="SET_dom"/>
</dbReference>
<keyword evidence="3" id="KW-1185">Reference proteome</keyword>
<dbReference type="InterPro" id="IPR046341">
    <property type="entry name" value="SET_dom_sf"/>
</dbReference>
<protein>
    <submittedName>
        <fullName evidence="2">SET domain</fullName>
    </submittedName>
</protein>
<sequence length="303" mass="33956">MSANRRSNPDDAPFELKPSPGKGWGAFATKRIERGSLILKEKALFVIQKSSVDITGLDVFRAVMELSPTELVQSLLIQNNESEEPKGLLETLSENYFTSALKSIGFYTLGSRFNHSCIPNARVPSDPRPFIELLATKKIEAGEEIYFCYFPDLKAQTRHERHESLGFVCSCKALDLDGQRQSSQSTLIVDPKLKAAAETGNIPLMSRMVLHLLMVVFLEEEGLLDDWAVKVVEQGAVTPVFWCQSEYNYEIADLALAQDTWLEKLQVAFQIYGRTDPADQMIARMIQQASQKYAAGQAMPPWT</sequence>
<dbReference type="AlphaFoldDB" id="W6Q454"/>
<accession>W6Q454</accession>
<dbReference type="PANTHER" id="PTHR47332">
    <property type="entry name" value="SET DOMAIN-CONTAINING PROTEIN 5"/>
    <property type="match status" value="1"/>
</dbReference>